<accession>A0A3N4MJ74</accession>
<keyword evidence="2" id="KW-1185">Reference proteome</keyword>
<evidence type="ECO:0000313" key="2">
    <source>
        <dbReference type="Proteomes" id="UP000279089"/>
    </source>
</evidence>
<sequence>MRNRVVSMGDALKEYLNKSRFKPRLMEVRIQENWEQVVGKTIARYTESVQLFDGKLVITTTVAPLKQELNYSKERIIKLVNDMLGEEIVKEVMIR</sequence>
<evidence type="ECO:0000313" key="1">
    <source>
        <dbReference type="EMBL" id="RPD39729.1"/>
    </source>
</evidence>
<dbReference type="OrthoDB" id="9804942at2"/>
<name>A0A3N4MJ74_9BACT</name>
<dbReference type="PANTHER" id="PTHR36456:SF1">
    <property type="entry name" value="UPF0232 PROTEIN SCO3875"/>
    <property type="match status" value="1"/>
</dbReference>
<dbReference type="AlphaFoldDB" id="A0A3N4MJ74"/>
<dbReference type="EMBL" id="RMBX01000010">
    <property type="protein sequence ID" value="RPD39729.1"/>
    <property type="molecule type" value="Genomic_DNA"/>
</dbReference>
<organism evidence="1 2">
    <name type="scientific">Chitinophaga barathri</name>
    <dbReference type="NCBI Taxonomy" id="1647451"/>
    <lineage>
        <taxon>Bacteria</taxon>
        <taxon>Pseudomonadati</taxon>
        <taxon>Bacteroidota</taxon>
        <taxon>Chitinophagia</taxon>
        <taxon>Chitinophagales</taxon>
        <taxon>Chitinophagaceae</taxon>
        <taxon>Chitinophaga</taxon>
    </lineage>
</organism>
<dbReference type="Pfam" id="PF05258">
    <property type="entry name" value="DciA"/>
    <property type="match status" value="1"/>
</dbReference>
<dbReference type="PANTHER" id="PTHR36456">
    <property type="entry name" value="UPF0232 PROTEIN SCO3875"/>
    <property type="match status" value="1"/>
</dbReference>
<dbReference type="InterPro" id="IPR007922">
    <property type="entry name" value="DciA-like"/>
</dbReference>
<dbReference type="RefSeq" id="WP_120515867.1">
    <property type="nucleotide sequence ID" value="NZ_QXZY01000004.1"/>
</dbReference>
<proteinExistence type="predicted"/>
<dbReference type="Proteomes" id="UP000279089">
    <property type="component" value="Unassembled WGS sequence"/>
</dbReference>
<reference evidence="2" key="1">
    <citation type="submission" date="2018-11" db="EMBL/GenBank/DDBJ databases">
        <title>Chitinophaga lutea sp.nov., isolate from arsenic contaminated soil.</title>
        <authorList>
            <person name="Zong Y."/>
        </authorList>
    </citation>
    <scope>NUCLEOTIDE SEQUENCE [LARGE SCALE GENOMIC DNA]</scope>
    <source>
        <strain evidence="2">YLT18</strain>
    </source>
</reference>
<comment type="caution">
    <text evidence="1">The sequence shown here is derived from an EMBL/GenBank/DDBJ whole genome shotgun (WGS) entry which is preliminary data.</text>
</comment>
<gene>
    <name evidence="1" type="ORF">EG028_19000</name>
</gene>
<protein>
    <submittedName>
        <fullName evidence="1">DUF721 domain-containing protein</fullName>
    </submittedName>
</protein>